<keyword evidence="3" id="KW-0732">Signal</keyword>
<sequence length="277" mass="29327">MQEVTRTENVPAADQATIDGYKAEVQKAETALVNANDALEKAKQNYASEAQAANSAYTSAVNNAEAARQQELRSAEYHFEKNDQYGEKSLKDAKVALDNAKSETSAARTALQKARQALVGFQNQFALHSANAELASYKAAEISLGKNIDVNKELGNVSADQIKVLNDLRAQGAEAIQQKADKAAGAKAAAEKALDELRKQNETATDPNANDQKGNKVAGANSSTSTPKRVAGEKKADDKKATLPETGENSSYAVFGAAALSVLAGLGLVAPKFRKED</sequence>
<feature type="compositionally biased region" description="Basic and acidic residues" evidence="6">
    <location>
        <begin position="230"/>
        <end position="242"/>
    </location>
</feature>
<feature type="domain" description="Gram-positive cocci surface proteins LPxTG" evidence="7">
    <location>
        <begin position="243"/>
        <end position="277"/>
    </location>
</feature>
<organism evidence="8 9">
    <name type="scientific">Suicoccus acidiformans</name>
    <dbReference type="NCBI Taxonomy" id="2036206"/>
    <lineage>
        <taxon>Bacteria</taxon>
        <taxon>Bacillati</taxon>
        <taxon>Bacillota</taxon>
        <taxon>Bacilli</taxon>
        <taxon>Lactobacillales</taxon>
        <taxon>Aerococcaceae</taxon>
        <taxon>Suicoccus</taxon>
    </lineage>
</organism>
<dbReference type="Pfam" id="PF00746">
    <property type="entry name" value="Gram_pos_anchor"/>
    <property type="match status" value="1"/>
</dbReference>
<evidence type="ECO:0000313" key="9">
    <source>
        <dbReference type="Proteomes" id="UP000263232"/>
    </source>
</evidence>
<name>A0A347WNM8_9LACT</name>
<feature type="region of interest" description="Disordered" evidence="6">
    <location>
        <begin position="201"/>
        <end position="248"/>
    </location>
</feature>
<keyword evidence="1" id="KW-0134">Cell wall</keyword>
<evidence type="ECO:0000256" key="2">
    <source>
        <dbReference type="ARBA" id="ARBA00022525"/>
    </source>
</evidence>
<feature type="compositionally biased region" description="Polar residues" evidence="6">
    <location>
        <begin position="202"/>
        <end position="212"/>
    </location>
</feature>
<evidence type="ECO:0000313" key="8">
    <source>
        <dbReference type="EMBL" id="AXY26685.1"/>
    </source>
</evidence>
<reference evidence="8 9" key="1">
    <citation type="submission" date="2017-09" db="EMBL/GenBank/DDBJ databases">
        <title>Complete genome sequence of Oxytococcus suis strain ZY16052.</title>
        <authorList>
            <person name="Li F."/>
        </authorList>
    </citation>
    <scope>NUCLEOTIDE SEQUENCE [LARGE SCALE GENOMIC DNA]</scope>
    <source>
        <strain evidence="8 9">ZY16052</strain>
    </source>
</reference>
<evidence type="ECO:0000256" key="6">
    <source>
        <dbReference type="SAM" id="MobiDB-lite"/>
    </source>
</evidence>
<dbReference type="NCBIfam" id="TIGR01167">
    <property type="entry name" value="LPXTG_anchor"/>
    <property type="match status" value="1"/>
</dbReference>
<dbReference type="InterPro" id="IPR019931">
    <property type="entry name" value="LPXTG_anchor"/>
</dbReference>
<dbReference type="KEGG" id="abae:CL176_01020"/>
<keyword evidence="4" id="KW-0572">Peptidoglycan-anchor</keyword>
<proteinExistence type="predicted"/>
<dbReference type="PROSITE" id="PS50847">
    <property type="entry name" value="GRAM_POS_ANCHORING"/>
    <property type="match status" value="1"/>
</dbReference>
<keyword evidence="5" id="KW-0175">Coiled coil</keyword>
<evidence type="ECO:0000256" key="1">
    <source>
        <dbReference type="ARBA" id="ARBA00022512"/>
    </source>
</evidence>
<evidence type="ECO:0000256" key="4">
    <source>
        <dbReference type="ARBA" id="ARBA00023088"/>
    </source>
</evidence>
<accession>A0A347WNM8</accession>
<dbReference type="Proteomes" id="UP000263232">
    <property type="component" value="Chromosome"/>
</dbReference>
<evidence type="ECO:0000259" key="7">
    <source>
        <dbReference type="PROSITE" id="PS50847"/>
    </source>
</evidence>
<gene>
    <name evidence="8" type="ORF">CL176_01020</name>
</gene>
<protein>
    <recommendedName>
        <fullName evidence="7">Gram-positive cocci surface proteins LPxTG domain-containing protein</fullName>
    </recommendedName>
</protein>
<feature type="coiled-coil region" evidence="5">
    <location>
        <begin position="18"/>
        <end position="56"/>
    </location>
</feature>
<evidence type="ECO:0000256" key="3">
    <source>
        <dbReference type="ARBA" id="ARBA00022729"/>
    </source>
</evidence>
<keyword evidence="2" id="KW-0964">Secreted</keyword>
<dbReference type="EMBL" id="CP023434">
    <property type="protein sequence ID" value="AXY26685.1"/>
    <property type="molecule type" value="Genomic_DNA"/>
</dbReference>
<keyword evidence="9" id="KW-1185">Reference proteome</keyword>
<dbReference type="AlphaFoldDB" id="A0A347WNM8"/>
<evidence type="ECO:0000256" key="5">
    <source>
        <dbReference type="SAM" id="Coils"/>
    </source>
</evidence>